<proteinExistence type="inferred from homology"/>
<reference evidence="6 7" key="1">
    <citation type="submission" date="2015-05" db="EMBL/GenBank/DDBJ databases">
        <title>Distinctive expansion of gene families associated with plant cell wall degradation and secondary metabolism in the genomes of grapevine trunk pathogens.</title>
        <authorList>
            <person name="Lawrence D.P."/>
            <person name="Travadon R."/>
            <person name="Rolshausen P.E."/>
            <person name="Baumgartner K."/>
        </authorList>
    </citation>
    <scope>NUCLEOTIDE SEQUENCE [LARGE SCALE GENOMIC DNA]</scope>
    <source>
        <strain evidence="6">DA912</strain>
    </source>
</reference>
<protein>
    <recommendedName>
        <fullName evidence="4">GTP-binding protein</fullName>
    </recommendedName>
</protein>
<feature type="region of interest" description="Disordered" evidence="5">
    <location>
        <begin position="424"/>
        <end position="485"/>
    </location>
</feature>
<feature type="compositionally biased region" description="Low complexity" evidence="5">
    <location>
        <begin position="44"/>
        <end position="54"/>
    </location>
</feature>
<dbReference type="STRING" id="1214573.A0A0G2HXH8"/>
<evidence type="ECO:0000256" key="4">
    <source>
        <dbReference type="RuleBase" id="RU367014"/>
    </source>
</evidence>
<dbReference type="PANTHER" id="PTHR11259">
    <property type="entry name" value="RAS-RELATED GTP BINDING RAG/GTR YEAST"/>
    <property type="match status" value="1"/>
</dbReference>
<comment type="caution">
    <text evidence="6">The sequence shown here is derived from an EMBL/GenBank/DDBJ whole genome shotgun (WGS) entry which is preliminary data.</text>
</comment>
<evidence type="ECO:0000256" key="3">
    <source>
        <dbReference type="ARBA" id="ARBA00023134"/>
    </source>
</evidence>
<evidence type="ECO:0000313" key="7">
    <source>
        <dbReference type="Proteomes" id="UP000034680"/>
    </source>
</evidence>
<dbReference type="GO" id="GO:1990131">
    <property type="term" value="C:Gtr1-Gtr2 GTPase complex"/>
    <property type="evidence" value="ECO:0007669"/>
    <property type="project" value="UniProtKB-UniRule"/>
</dbReference>
<dbReference type="GO" id="GO:0009267">
    <property type="term" value="P:cellular response to starvation"/>
    <property type="evidence" value="ECO:0007669"/>
    <property type="project" value="TreeGrafter"/>
</dbReference>
<dbReference type="GO" id="GO:0010507">
    <property type="term" value="P:negative regulation of autophagy"/>
    <property type="evidence" value="ECO:0007669"/>
    <property type="project" value="TreeGrafter"/>
</dbReference>
<dbReference type="Gene3D" id="3.30.450.190">
    <property type="match status" value="1"/>
</dbReference>
<keyword evidence="3 4" id="KW-0342">GTP-binding</keyword>
<dbReference type="OrthoDB" id="10020193at2759"/>
<dbReference type="AlphaFoldDB" id="A0A0G2HXH8"/>
<sequence length="485" mass="52606">MDSDRIEFPTLVEGINPLTSRLHQEDEQEQEQHQPSSSPPPSPSSSSPSSSSSPTLVPSVASSEAIFLFEMDAPSPQRAPTTTGSAAAAAVAAGSSLSAPSEQLKKAKKRKVLLMGKSGSGKSSMRSIIFSNYLAVDTRRLGATIDVDLSHVKFLGNLTLNLWDCGGQEAFMENYINQQRAHVFSHVGVLIYVFDIESRDVDRDLATYVSIVSALAQYSPAAKVFVLVHKMDLIMPNMKESVFNERVRLVRNKTSEALQNIAGLVGPARVDIQPFATSIWDQSLYKAWSSIIHDLIPNLAVIEQELGALGHAIEAEEIFLYERTSFLVVSTWKSEEGQRNPHKDREERLSNFMKTFKNRLATWSGTSRNSDQFKEFQLKLGTLFSFVIMTFTTNTYIQLVLPPGEARLNAAKLNTRIAASHFERLDAPPAKDAKGSGAGSAKGSDSKGLSATMGGLDVSGDEQGHAQDDGDFGAQPGGPSTAPAA</sequence>
<evidence type="ECO:0000313" key="6">
    <source>
        <dbReference type="EMBL" id="KKY32665.1"/>
    </source>
</evidence>
<dbReference type="Gene3D" id="3.40.50.300">
    <property type="entry name" value="P-loop containing nucleotide triphosphate hydrolases"/>
    <property type="match status" value="1"/>
</dbReference>
<dbReference type="FunFam" id="3.40.50.300:FF:002028">
    <property type="entry name" value="Related to GTR1-GTP-binding protein"/>
    <property type="match status" value="1"/>
</dbReference>
<dbReference type="EMBL" id="LCUC01000292">
    <property type="protein sequence ID" value="KKY32665.1"/>
    <property type="molecule type" value="Genomic_DNA"/>
</dbReference>
<dbReference type="SUPFAM" id="SSF52540">
    <property type="entry name" value="P-loop containing nucleoside triphosphate hydrolases"/>
    <property type="match status" value="1"/>
</dbReference>
<reference evidence="6 7" key="2">
    <citation type="submission" date="2015-05" db="EMBL/GenBank/DDBJ databases">
        <authorList>
            <person name="Morales-Cruz A."/>
            <person name="Amrine K.C."/>
            <person name="Cantu D."/>
        </authorList>
    </citation>
    <scope>NUCLEOTIDE SEQUENCE [LARGE SCALE GENOMIC DNA]</scope>
    <source>
        <strain evidence="6">DA912</strain>
    </source>
</reference>
<feature type="region of interest" description="Disordered" evidence="5">
    <location>
        <begin position="1"/>
        <end position="58"/>
    </location>
</feature>
<evidence type="ECO:0000256" key="1">
    <source>
        <dbReference type="ARBA" id="ARBA00007756"/>
    </source>
</evidence>
<accession>A0A0G2HXH8</accession>
<dbReference type="CDD" id="cd11384">
    <property type="entry name" value="RagA_like"/>
    <property type="match status" value="1"/>
</dbReference>
<gene>
    <name evidence="6" type="ORF">UCDDA912_g07371</name>
</gene>
<evidence type="ECO:0000256" key="2">
    <source>
        <dbReference type="ARBA" id="ARBA00022741"/>
    </source>
</evidence>
<evidence type="ECO:0000256" key="5">
    <source>
        <dbReference type="SAM" id="MobiDB-lite"/>
    </source>
</evidence>
<feature type="compositionally biased region" description="Low complexity" evidence="5">
    <location>
        <begin position="439"/>
        <end position="451"/>
    </location>
</feature>
<organism evidence="6 7">
    <name type="scientific">Diaporthe ampelina</name>
    <dbReference type="NCBI Taxonomy" id="1214573"/>
    <lineage>
        <taxon>Eukaryota</taxon>
        <taxon>Fungi</taxon>
        <taxon>Dikarya</taxon>
        <taxon>Ascomycota</taxon>
        <taxon>Pezizomycotina</taxon>
        <taxon>Sordariomycetes</taxon>
        <taxon>Sordariomycetidae</taxon>
        <taxon>Diaporthales</taxon>
        <taxon>Diaporthaceae</taxon>
        <taxon>Diaporthe</taxon>
    </lineage>
</organism>
<feature type="compositionally biased region" description="Basic and acidic residues" evidence="5">
    <location>
        <begin position="424"/>
        <end position="434"/>
    </location>
</feature>
<dbReference type="GO" id="GO:0005525">
    <property type="term" value="F:GTP binding"/>
    <property type="evidence" value="ECO:0007669"/>
    <property type="project" value="UniProtKB-UniRule"/>
</dbReference>
<dbReference type="GO" id="GO:1904263">
    <property type="term" value="P:positive regulation of TORC1 signaling"/>
    <property type="evidence" value="ECO:0007669"/>
    <property type="project" value="TreeGrafter"/>
</dbReference>
<dbReference type="Pfam" id="PF04670">
    <property type="entry name" value="Gtr1_RagA"/>
    <property type="match status" value="1"/>
</dbReference>
<dbReference type="Proteomes" id="UP000034680">
    <property type="component" value="Unassembled WGS sequence"/>
</dbReference>
<dbReference type="PANTHER" id="PTHR11259:SF1">
    <property type="entry name" value="RAS-RELATED GTP-BINDING PROTEIN"/>
    <property type="match status" value="1"/>
</dbReference>
<name>A0A0G2HXH8_9PEZI</name>
<dbReference type="GO" id="GO:0003924">
    <property type="term" value="F:GTPase activity"/>
    <property type="evidence" value="ECO:0007669"/>
    <property type="project" value="UniProtKB-UniRule"/>
</dbReference>
<dbReference type="InterPro" id="IPR027417">
    <property type="entry name" value="P-loop_NTPase"/>
</dbReference>
<dbReference type="InterPro" id="IPR006762">
    <property type="entry name" value="Gtr1_RagA"/>
</dbReference>
<dbReference type="InterPro" id="IPR039397">
    <property type="entry name" value="RagA/B"/>
</dbReference>
<keyword evidence="2 4" id="KW-0547">Nucleotide-binding</keyword>
<dbReference type="GO" id="GO:0000329">
    <property type="term" value="C:fungal-type vacuole membrane"/>
    <property type="evidence" value="ECO:0007669"/>
    <property type="project" value="TreeGrafter"/>
</dbReference>
<comment type="subunit">
    <text evidence="4">Component of the GSE complex.</text>
</comment>
<keyword evidence="7" id="KW-1185">Reference proteome</keyword>
<comment type="similarity">
    <text evidence="1 4">Belongs to the GTR/RAG GTP-binding protein family.</text>
</comment>
<comment type="function">
    <text evidence="4">GTPase involved in activation of the TORC1 signaling pathway, which promotes growth and represses autophagy in nutrient-rich conditions.</text>
</comment>
<dbReference type="GO" id="GO:0005634">
    <property type="term" value="C:nucleus"/>
    <property type="evidence" value="ECO:0007669"/>
    <property type="project" value="TreeGrafter"/>
</dbReference>